<name>A0A7K3M5L2_9ACTN</name>
<dbReference type="SUPFAM" id="SSF53041">
    <property type="entry name" value="Resolvase-like"/>
    <property type="match status" value="1"/>
</dbReference>
<feature type="compositionally biased region" description="Basic and acidic residues" evidence="1">
    <location>
        <begin position="1"/>
        <end position="33"/>
    </location>
</feature>
<evidence type="ECO:0000313" key="5">
    <source>
        <dbReference type="Proteomes" id="UP000460435"/>
    </source>
</evidence>
<proteinExistence type="predicted"/>
<dbReference type="InterPro" id="IPR036162">
    <property type="entry name" value="Resolvase-like_N_sf"/>
</dbReference>
<dbReference type="PROSITE" id="PS51736">
    <property type="entry name" value="RECOMBINASES_3"/>
    <property type="match status" value="1"/>
</dbReference>
<dbReference type="PROSITE" id="PS51737">
    <property type="entry name" value="RECOMBINASE_DNA_BIND"/>
    <property type="match status" value="1"/>
</dbReference>
<dbReference type="GO" id="GO:0003677">
    <property type="term" value="F:DNA binding"/>
    <property type="evidence" value="ECO:0007669"/>
    <property type="project" value="InterPro"/>
</dbReference>
<evidence type="ECO:0000313" key="4">
    <source>
        <dbReference type="EMBL" id="NDL58611.1"/>
    </source>
</evidence>
<accession>A0A7K3M5L2</accession>
<evidence type="ECO:0000259" key="3">
    <source>
        <dbReference type="PROSITE" id="PS51737"/>
    </source>
</evidence>
<dbReference type="RefSeq" id="WP_162451303.1">
    <property type="nucleotide sequence ID" value="NZ_WLZY01000005.1"/>
</dbReference>
<feature type="domain" description="Recombinase" evidence="3">
    <location>
        <begin position="160"/>
        <end position="283"/>
    </location>
</feature>
<dbReference type="EMBL" id="WLZY01000005">
    <property type="protein sequence ID" value="NDL58611.1"/>
    <property type="molecule type" value="Genomic_DNA"/>
</dbReference>
<dbReference type="PANTHER" id="PTHR30461">
    <property type="entry name" value="DNA-INVERTASE FROM LAMBDOID PROPHAGE"/>
    <property type="match status" value="1"/>
</dbReference>
<dbReference type="SMART" id="SM00857">
    <property type="entry name" value="Resolvase"/>
    <property type="match status" value="1"/>
</dbReference>
<dbReference type="Pfam" id="PF07508">
    <property type="entry name" value="Recombinase"/>
    <property type="match status" value="1"/>
</dbReference>
<dbReference type="Gene3D" id="3.90.1750.20">
    <property type="entry name" value="Putative Large Serine Recombinase, Chain B, Domain 2"/>
    <property type="match status" value="1"/>
</dbReference>
<feature type="region of interest" description="Disordered" evidence="1">
    <location>
        <begin position="1"/>
        <end position="53"/>
    </location>
</feature>
<dbReference type="AlphaFoldDB" id="A0A7K3M5L2"/>
<dbReference type="Proteomes" id="UP000460435">
    <property type="component" value="Unassembled WGS sequence"/>
</dbReference>
<dbReference type="InterPro" id="IPR050639">
    <property type="entry name" value="SSR_resolvase"/>
</dbReference>
<dbReference type="Pfam" id="PF00239">
    <property type="entry name" value="Resolvase"/>
    <property type="match status" value="1"/>
</dbReference>
<dbReference type="GO" id="GO:0000150">
    <property type="term" value="F:DNA strand exchange activity"/>
    <property type="evidence" value="ECO:0007669"/>
    <property type="project" value="InterPro"/>
</dbReference>
<organism evidence="4 5">
    <name type="scientific">Phytoactinopolyspora mesophila</name>
    <dbReference type="NCBI Taxonomy" id="2650750"/>
    <lineage>
        <taxon>Bacteria</taxon>
        <taxon>Bacillati</taxon>
        <taxon>Actinomycetota</taxon>
        <taxon>Actinomycetes</taxon>
        <taxon>Jiangellales</taxon>
        <taxon>Jiangellaceae</taxon>
        <taxon>Phytoactinopolyspora</taxon>
    </lineage>
</organism>
<dbReference type="InterPro" id="IPR006119">
    <property type="entry name" value="Resolv_N"/>
</dbReference>
<dbReference type="InterPro" id="IPR038109">
    <property type="entry name" value="DNA_bind_recomb_sf"/>
</dbReference>
<protein>
    <recommendedName>
        <fullName evidence="6">Recombinase family protein</fullName>
    </recommendedName>
</protein>
<dbReference type="InterPro" id="IPR011109">
    <property type="entry name" value="DNA_bind_recombinase_dom"/>
</dbReference>
<sequence length="502" mass="56123">MTTGREYLRVSVDRSGRQKSNDEQQEDNRRCWSETDFGEPYRDVGSASRHSRTRRDGFDDLLDDLRTDRFGAEHLVLWESSRGSRKVGEWVELLELCEQRSVKIAVTTHGRIYDPSNSRDRKSLIEDAVDSEYESSKISTRVRRDAAALAAAGHPHGPVRFGYRRRYDPDTRRIAGEEPDPAEAPVIEELFARLEAGDSLRAIATDYERRGITTRTGKTMSPQFLRHFATNPAYAGLRLHVPGRRNGRVKPGEGSLTEGQWPAIVSMSRWHAVQKLLGDPTRRTNHGRNVRRGAGRHFLSMIAVCDPCGSVLIVGSENRTNRAPFYRCQQAGHVQVSKAGLDDVAERLIISYLRDRRNTHVDPGADTELAALRDQIAAIQVELDDLADQVGRGDLTAALAARAEPGIRKRLETAQQREIELSTPGVLRRLLGPGADIAARWADMPMSAKREAARLVLSPGYVGQLRVTPNPVPGRRGTPVEERVVLLRKETNELNSPNSIEE</sequence>
<evidence type="ECO:0000256" key="1">
    <source>
        <dbReference type="SAM" id="MobiDB-lite"/>
    </source>
</evidence>
<gene>
    <name evidence="4" type="ORF">F7O44_16200</name>
</gene>
<keyword evidence="5" id="KW-1185">Reference proteome</keyword>
<dbReference type="Gene3D" id="3.40.50.1390">
    <property type="entry name" value="Resolvase, N-terminal catalytic domain"/>
    <property type="match status" value="1"/>
</dbReference>
<dbReference type="PANTHER" id="PTHR30461:SF23">
    <property type="entry name" value="DNA RECOMBINASE-RELATED"/>
    <property type="match status" value="1"/>
</dbReference>
<feature type="domain" description="Resolvase/invertase-type recombinase catalytic" evidence="2">
    <location>
        <begin position="3"/>
        <end position="153"/>
    </location>
</feature>
<comment type="caution">
    <text evidence="4">The sequence shown here is derived from an EMBL/GenBank/DDBJ whole genome shotgun (WGS) entry which is preliminary data.</text>
</comment>
<evidence type="ECO:0008006" key="6">
    <source>
        <dbReference type="Google" id="ProtNLM"/>
    </source>
</evidence>
<reference evidence="4 5" key="1">
    <citation type="submission" date="2019-11" db="EMBL/GenBank/DDBJ databases">
        <authorList>
            <person name="Li X.-J."/>
            <person name="Feng X.-M."/>
        </authorList>
    </citation>
    <scope>NUCLEOTIDE SEQUENCE [LARGE SCALE GENOMIC DNA]</scope>
    <source>
        <strain evidence="4 5">XMNu-373</strain>
    </source>
</reference>
<evidence type="ECO:0000259" key="2">
    <source>
        <dbReference type="PROSITE" id="PS51736"/>
    </source>
</evidence>